<evidence type="ECO:0000313" key="7">
    <source>
        <dbReference type="Proteomes" id="UP001595904"/>
    </source>
</evidence>
<evidence type="ECO:0000256" key="3">
    <source>
        <dbReference type="ARBA" id="ARBA00022729"/>
    </source>
</evidence>
<accession>A0ABV8T0L9</accession>
<dbReference type="NCBIfam" id="TIGR01901">
    <property type="entry name" value="adhes_NPXG"/>
    <property type="match status" value="1"/>
</dbReference>
<dbReference type="InterPro" id="IPR011050">
    <property type="entry name" value="Pectin_lyase_fold/virulence"/>
</dbReference>
<feature type="domain" description="Filamentous haemagglutinin FhaB/tRNA nuclease CdiA-like TPS" evidence="5">
    <location>
        <begin position="37"/>
        <end position="150"/>
    </location>
</feature>
<dbReference type="SMART" id="SM00912">
    <property type="entry name" value="Haemagg_act"/>
    <property type="match status" value="1"/>
</dbReference>
<dbReference type="InterPro" id="IPR008638">
    <property type="entry name" value="FhaB/CdiA-like_TPS"/>
</dbReference>
<reference evidence="7" key="1">
    <citation type="journal article" date="2019" name="Int. J. Syst. Evol. Microbiol.">
        <title>The Global Catalogue of Microorganisms (GCM) 10K type strain sequencing project: providing services to taxonomists for standard genome sequencing and annotation.</title>
        <authorList>
            <consortium name="The Broad Institute Genomics Platform"/>
            <consortium name="The Broad Institute Genome Sequencing Center for Infectious Disease"/>
            <person name="Wu L."/>
            <person name="Ma J."/>
        </authorList>
    </citation>
    <scope>NUCLEOTIDE SEQUENCE [LARGE SCALE GENOMIC DNA]</scope>
    <source>
        <strain evidence="7">CGMCC 1.10759</strain>
    </source>
</reference>
<comment type="caution">
    <text evidence="6">The sequence shown here is derived from an EMBL/GenBank/DDBJ whole genome shotgun (WGS) entry which is preliminary data.</text>
</comment>
<feature type="chain" id="PRO_5046398919" evidence="4">
    <location>
        <begin position="40"/>
        <end position="2409"/>
    </location>
</feature>
<evidence type="ECO:0000256" key="1">
    <source>
        <dbReference type="ARBA" id="ARBA00004613"/>
    </source>
</evidence>
<dbReference type="SUPFAM" id="SSF51126">
    <property type="entry name" value="Pectin lyase-like"/>
    <property type="match status" value="1"/>
</dbReference>
<dbReference type="EMBL" id="JBHSDU010000015">
    <property type="protein sequence ID" value="MFC4313211.1"/>
    <property type="molecule type" value="Genomic_DNA"/>
</dbReference>
<dbReference type="PANTHER" id="PTHR12338">
    <property type="entry name" value="AUTOTRANSPORTER"/>
    <property type="match status" value="1"/>
</dbReference>
<sequence>MSKRPAANQLLPHLIRKRCRGALPVATLLGLGTITTALADPTGGIVVSGQGTISNPAAGTTMIDQSSQQLQLNWDTFNVGANEQVRFNQPSSSATAINRILDQNPSQIFGRIDANGRVVLVNPNGMLFGATAQLNVGSLVASSLDVTGIDADGRFTFGTSRAVTGAIINDGTINAAAGGSVTLLGGRVANNGSIVANYGTVNLVAGRAATLDLAGDGLLQLQVGADLLANESGSNDAVSNGGSLQANGGQVLLSAQALEGVFANLVNNTGVVRANRIENVGGTIRIVGDGGTVRSSGTLDASSETGTGGRVEVLGDRVGLSGDALVDVSGATGGGTALIGGDFQGKNADVINASRTYVGADARIDASAGTSGDGGRVIVWSDELTRFDGHIDARGGTSSGTGGFAEVSGKENLVFTGTADLRAAHGTSGTLLLDPLNITIDASSASAGPASDGNYLFSEDPGVSATLGNATIQNLLNSGSVLLQATNSITQNAGANIDVSGSALALGNSLTLEAAVITLNGNIALNGGSVNLTATSTAFDPFGSALSLNGIIDAADVTATTTSQGNIRMGAGSRIDASGTVSLQSAREITVTSIATPGAVSLVSAYQILDDVDDTTRIVADSLSIATSNDAVGFTSALDTTVNSLTVDGAFATFVDESDGLLFESSDVPFQLTLRSATGDIRLGAVGGFGGELNLEAAAGSILDDNVDATRVGANNLNLIAAGSIGTASRALQLSSTAVSATTTNGGIYLNNSRSAAYTSLIAQGAGSDIEITTTVANGFTILGTLTAADDVNVQSTVSILDDDNDATLITADHLTLSSSTEIGGNLNATDAIDTRVNSLSATTSGAAFGNIVIKESDGLTLTNISAAGFNPAISVVSTTGDITVGSVSVVSSAPIFSQSSVALTALAGAILDDANQATRIVAGTASLSATGNVGSGAYDRIDTTVGSLSATSSSASIYITESDGATLSSLSAVNGEIFLATDTGDLVVGSVAANSDVTLIALGGSIFDDDNNGTRIASDTLTLAAISVGTATASGQIDTGVNSLELLRTSGGNAYLGDIDNLSLTEIDINGTEAIITSANGNLTAGDIFASNGLSLVATNGSIVDDGNAGTRITANTLNLSAGGTIGIGPGATVATTVGSLSATSTNGDVYITEANDITLTSVVAGAPTRDVQITSTAGSIVAGTVTASRTVTLVASNGSILDDGNNTTRITGNQASLQASGNIGAAGVTGQIDTDVANATLTGSGNIYLGEIDGFTLTLDSTANTGSDVEIASLGGDISLGTVYATGDDLSIAATQGSIIRTNPNPLRASRLWLQAGDSIGANSGSGAVRIDTPELHATAGDSIYVDANGNTTLANLSAANDIYAFGTGSFTLGSLAAGNYIRLQSQGNLLDDGDDATWVAAPTLILSCQSPCTAVGTAGVGAIDIDVDSVEADTSGSIFLHERDGLSLLTGGGSVNVVSDSGDIHIDNLSNDLVLQDVRASGANSNVIVTAQNSIVVGSVSAGGEVRLTATTGSIFDDLNDTTRIAADSANLTAQHYVGLNAPNAEIDTDVANLRVSAADGLYLTEQDDLTLETVSVTNGSAYVSVGGDLTVGQVAVLSDVTLDALSGGIADDDDDATAIVGNSIFLNAATYAGTVTDFGAVADADVGSSLEVSALSSLNVHVANDDGQINLSFSTPVLPLSAGAITLGSGVGVTGEIVLQSASDLNLSGLAAGSIGIGIANRASVGLRSGGVLTLPSVLNLTDQAATFLLVRGAVDIVDADAQPRELSFIGEVVDFRSGSLGGATTLNTDVGLLHASLNNDRNLFVNEIGSLQLGAIDVGNGELTVMATGGVNDDNSSTTRIVANNANVTGMSIGAAWALNTQVNSLTVSASNGDIAIRESDSLHLTANATGGAVSVETQSGDLTVASATGTAVQLSAGGTNSDIVLNGLVDATAGEVGLYASGAIVAGTAGEVRGTTLTAAASAIGTSSARLATNVISLNATATGGIFITEADALNLTAHAAGPLDVRTQDGSINVYQASGNDIALAAGGAGSSITLNGIVDAGAGNVTLIAGTDEAPGAITGAPNHRISGNSLALIGASLGAANARLTTQVNSLTAFARTGDMFVTEQDGVTLTSVSARNVDVNSATGDIDVITVEAANDVALTASSGAIDDDGNDTTLITGAGLTLTARSIGAPSTLTGTTLDSSLRLDADVATLDATASTGGIFIDQRNGLQSVRALASGNIELLTQAGDLHLREVRSGNRLLLAAGRDIVAASGATVVANMAELRAGTTDVAGGRIGSHEQPLRLQLAAGDNLSIFVPQALAAHGSDQSPLQTEQGVLSALGTFASPNTLAAHAGFGQFQGLTTLTTDAETQLRTLQGQASRVVTTVGFDFESLDQEAQLFQTMSPAMCLPLELRDQQGC</sequence>
<proteinExistence type="predicted"/>
<evidence type="ECO:0000259" key="5">
    <source>
        <dbReference type="SMART" id="SM00912"/>
    </source>
</evidence>
<dbReference type="RefSeq" id="WP_380603317.1">
    <property type="nucleotide sequence ID" value="NZ_JBHSDU010000015.1"/>
</dbReference>
<dbReference type="InterPro" id="IPR012334">
    <property type="entry name" value="Pectin_lyas_fold"/>
</dbReference>
<dbReference type="InterPro" id="IPR050909">
    <property type="entry name" value="Bact_Autotransporter_VF"/>
</dbReference>
<evidence type="ECO:0000313" key="6">
    <source>
        <dbReference type="EMBL" id="MFC4313211.1"/>
    </source>
</evidence>
<dbReference type="Pfam" id="PF05860">
    <property type="entry name" value="TPS"/>
    <property type="match status" value="1"/>
</dbReference>
<feature type="signal peptide" evidence="4">
    <location>
        <begin position="1"/>
        <end position="39"/>
    </location>
</feature>
<dbReference type="Proteomes" id="UP001595904">
    <property type="component" value="Unassembled WGS sequence"/>
</dbReference>
<keyword evidence="3 4" id="KW-0732">Signal</keyword>
<dbReference type="Gene3D" id="2.160.20.10">
    <property type="entry name" value="Single-stranded right-handed beta-helix, Pectin lyase-like"/>
    <property type="match status" value="1"/>
</dbReference>
<organism evidence="6 7">
    <name type="scientific">Steroidobacter flavus</name>
    <dbReference type="NCBI Taxonomy" id="1842136"/>
    <lineage>
        <taxon>Bacteria</taxon>
        <taxon>Pseudomonadati</taxon>
        <taxon>Pseudomonadota</taxon>
        <taxon>Gammaproteobacteria</taxon>
        <taxon>Steroidobacterales</taxon>
        <taxon>Steroidobacteraceae</taxon>
        <taxon>Steroidobacter</taxon>
    </lineage>
</organism>
<keyword evidence="7" id="KW-1185">Reference proteome</keyword>
<gene>
    <name evidence="6" type="ORF">ACFPN2_29300</name>
</gene>
<keyword evidence="2" id="KW-0964">Secreted</keyword>
<evidence type="ECO:0000256" key="4">
    <source>
        <dbReference type="SAM" id="SignalP"/>
    </source>
</evidence>
<comment type="subcellular location">
    <subcellularLocation>
        <location evidence="1">Secreted</location>
    </subcellularLocation>
</comment>
<protein>
    <submittedName>
        <fullName evidence="6">Filamentous hemagglutinin N-terminal domain-containing protein</fullName>
    </submittedName>
</protein>
<name>A0ABV8T0L9_9GAMM</name>
<dbReference type="PANTHER" id="PTHR12338:SF8">
    <property type="entry name" value="HEME_HEMOPEXIN-BINDING PROTEIN"/>
    <property type="match status" value="1"/>
</dbReference>
<evidence type="ECO:0000256" key="2">
    <source>
        <dbReference type="ARBA" id="ARBA00022525"/>
    </source>
</evidence>